<protein>
    <submittedName>
        <fullName evidence="1">Uncharacterized protein</fullName>
    </submittedName>
</protein>
<evidence type="ECO:0000313" key="1">
    <source>
        <dbReference type="EMBL" id="GIE65404.1"/>
    </source>
</evidence>
<name>A0ABQ4B408_9ACTN</name>
<dbReference type="RefSeq" id="WP_203824398.1">
    <property type="nucleotide sequence ID" value="NZ_BAAATY010000008.1"/>
</dbReference>
<gene>
    <name evidence="1" type="ORF">Apa02nite_015120</name>
</gene>
<accession>A0ABQ4B408</accession>
<sequence length="152" mass="15858">MDISVIKKALAAAVRAADINIPGAGRIEAYHHSPASPNVPAFTCGQVVIDPMGTFGQGGPGMETLDITCSVLTSTAEDDDGQQLLDKLISKDGSYSIRAALLAARGEPGELALGGAADDVWVTRIDGYRMLAYGGEDQNYYGADITVRVIGD</sequence>
<keyword evidence="2" id="KW-1185">Reference proteome</keyword>
<organism evidence="1 2">
    <name type="scientific">Actinoplanes palleronii</name>
    <dbReference type="NCBI Taxonomy" id="113570"/>
    <lineage>
        <taxon>Bacteria</taxon>
        <taxon>Bacillati</taxon>
        <taxon>Actinomycetota</taxon>
        <taxon>Actinomycetes</taxon>
        <taxon>Micromonosporales</taxon>
        <taxon>Micromonosporaceae</taxon>
        <taxon>Actinoplanes</taxon>
    </lineage>
</organism>
<reference evidence="1 2" key="1">
    <citation type="submission" date="2021-01" db="EMBL/GenBank/DDBJ databases">
        <title>Whole genome shotgun sequence of Actinoplanes palleronii NBRC 14916.</title>
        <authorList>
            <person name="Komaki H."/>
            <person name="Tamura T."/>
        </authorList>
    </citation>
    <scope>NUCLEOTIDE SEQUENCE [LARGE SCALE GENOMIC DNA]</scope>
    <source>
        <strain evidence="1 2">NBRC 14916</strain>
    </source>
</reference>
<proteinExistence type="predicted"/>
<evidence type="ECO:0000313" key="2">
    <source>
        <dbReference type="Proteomes" id="UP000624709"/>
    </source>
</evidence>
<dbReference type="Proteomes" id="UP000624709">
    <property type="component" value="Unassembled WGS sequence"/>
</dbReference>
<dbReference type="EMBL" id="BOMS01000018">
    <property type="protein sequence ID" value="GIE65404.1"/>
    <property type="molecule type" value="Genomic_DNA"/>
</dbReference>
<comment type="caution">
    <text evidence="1">The sequence shown here is derived from an EMBL/GenBank/DDBJ whole genome shotgun (WGS) entry which is preliminary data.</text>
</comment>